<dbReference type="Pfam" id="PF07727">
    <property type="entry name" value="RVT_2"/>
    <property type="match status" value="1"/>
</dbReference>
<feature type="domain" description="Reverse transcriptase Ty1/copia-type" evidence="1">
    <location>
        <begin position="2"/>
        <end position="105"/>
    </location>
</feature>
<sequence length="181" mass="20287">MTHGYLRSLTEPCLYYKVEGESIMLVLLYVDDTMVATNSEEDKCQLFKVLDEAHGIKDQGLLKEPLGIEVKQTEDSITIRQRKYVRDILETFGYENAHTVGNPMETNVCLVPLGDGEQSDTGFKYRKAIGMLMYLATGTIPDLSFAIGQLSRFVSKPSARHVETLKRVLWYLAGTTGNAIT</sequence>
<evidence type="ECO:0000313" key="5">
    <source>
        <dbReference type="Proteomes" id="UP000434957"/>
    </source>
</evidence>
<evidence type="ECO:0000313" key="2">
    <source>
        <dbReference type="EMBL" id="KAE9043136.1"/>
    </source>
</evidence>
<protein>
    <recommendedName>
        <fullName evidence="1">Reverse transcriptase Ty1/copia-type domain-containing protein</fullName>
    </recommendedName>
</protein>
<dbReference type="InterPro" id="IPR013103">
    <property type="entry name" value="RVT_2"/>
</dbReference>
<proteinExistence type="predicted"/>
<dbReference type="AlphaFoldDB" id="A0A6A4E0S1"/>
<comment type="caution">
    <text evidence="3">The sequence shown here is derived from an EMBL/GenBank/DDBJ whole genome shotgun (WGS) entry which is preliminary data.</text>
</comment>
<organism evidence="3 5">
    <name type="scientific">Phytophthora rubi</name>
    <dbReference type="NCBI Taxonomy" id="129364"/>
    <lineage>
        <taxon>Eukaryota</taxon>
        <taxon>Sar</taxon>
        <taxon>Stramenopiles</taxon>
        <taxon>Oomycota</taxon>
        <taxon>Peronosporomycetes</taxon>
        <taxon>Peronosporales</taxon>
        <taxon>Peronosporaceae</taxon>
        <taxon>Phytophthora</taxon>
    </lineage>
</organism>
<name>A0A6A4E0S1_9STRA</name>
<keyword evidence="5" id="KW-1185">Reference proteome</keyword>
<dbReference type="EMBL" id="QXFV01000270">
    <property type="protein sequence ID" value="KAE9043136.1"/>
    <property type="molecule type" value="Genomic_DNA"/>
</dbReference>
<dbReference type="Proteomes" id="UP000434957">
    <property type="component" value="Unassembled WGS sequence"/>
</dbReference>
<evidence type="ECO:0000313" key="4">
    <source>
        <dbReference type="Proteomes" id="UP000429607"/>
    </source>
</evidence>
<dbReference type="EMBL" id="QXFT01001475">
    <property type="protein sequence ID" value="KAE9317654.1"/>
    <property type="molecule type" value="Genomic_DNA"/>
</dbReference>
<evidence type="ECO:0000313" key="3">
    <source>
        <dbReference type="EMBL" id="KAE9317654.1"/>
    </source>
</evidence>
<gene>
    <name evidence="2" type="ORF">PR001_g5922</name>
    <name evidence="3" type="ORF">PR003_g18424</name>
</gene>
<reference evidence="3 5" key="1">
    <citation type="submission" date="2018-08" db="EMBL/GenBank/DDBJ databases">
        <title>Genomic investigation of the strawberry pathogen Phytophthora fragariae indicates pathogenicity is determined by transcriptional variation in three key races.</title>
        <authorList>
            <person name="Adams T.M."/>
            <person name="Armitage A.D."/>
            <person name="Sobczyk M.K."/>
            <person name="Bates H.J."/>
            <person name="Dunwell J.M."/>
            <person name="Nellist C.F."/>
            <person name="Harrison R.J."/>
        </authorList>
    </citation>
    <scope>NUCLEOTIDE SEQUENCE [LARGE SCALE GENOMIC DNA]</scope>
    <source>
        <strain evidence="2 4">SCRP249</strain>
        <strain evidence="3 5">SCRP333</strain>
    </source>
</reference>
<evidence type="ECO:0000259" key="1">
    <source>
        <dbReference type="Pfam" id="PF07727"/>
    </source>
</evidence>
<dbReference type="PANTHER" id="PTHR11439">
    <property type="entry name" value="GAG-POL-RELATED RETROTRANSPOSON"/>
    <property type="match status" value="1"/>
</dbReference>
<dbReference type="Proteomes" id="UP000429607">
    <property type="component" value="Unassembled WGS sequence"/>
</dbReference>
<accession>A0A6A4E0S1</accession>
<dbReference type="PANTHER" id="PTHR11439:SF491">
    <property type="entry name" value="INTEGRASE CATALYTIC DOMAIN-CONTAINING PROTEIN"/>
    <property type="match status" value="1"/>
</dbReference>